<organism evidence="5">
    <name type="scientific">Thecamonas trahens</name>
    <name type="common">Flagellate</name>
    <name type="synonym">Amastigomonas trahens</name>
    <dbReference type="NCBI Taxonomy" id="529818"/>
    <lineage>
        <taxon>Eukaryota</taxon>
        <taxon>Apusozoa</taxon>
        <taxon>Apusomonadida</taxon>
        <taxon>Apusomonadidae</taxon>
        <taxon>Thecamonas</taxon>
    </lineage>
</organism>
<sequence length="124" mass="14119">MPTLNQLIRKNSRKRIKRPSRVQPLQQCPQKKGVCLKVYVTTPRKPNSAQRKVAKVNLSNNINIIAYIPGIGHQLQQHSSVLIRGGRTKDLPGARFKIIRGKYDSTPVLARRKKRSKYGVKKPN</sequence>
<dbReference type="Pfam" id="PF00164">
    <property type="entry name" value="Ribosom_S12_S23"/>
    <property type="match status" value="1"/>
</dbReference>
<accession>A0A0B5GWB4</accession>
<evidence type="ECO:0000256" key="3">
    <source>
        <dbReference type="ARBA" id="ARBA00023274"/>
    </source>
</evidence>
<evidence type="ECO:0000256" key="1">
    <source>
        <dbReference type="ARBA" id="ARBA00005657"/>
    </source>
</evidence>
<evidence type="ECO:0000256" key="2">
    <source>
        <dbReference type="ARBA" id="ARBA00022980"/>
    </source>
</evidence>
<dbReference type="FunFam" id="2.40.50.140:FF:000099">
    <property type="entry name" value="Ribosomal protein S12, mitochondrial"/>
    <property type="match status" value="1"/>
</dbReference>
<dbReference type="EMBL" id="KP165389">
    <property type="protein sequence ID" value="AJF36642.1"/>
    <property type="molecule type" value="Genomic_DNA"/>
</dbReference>
<dbReference type="NCBIfam" id="TIGR00981">
    <property type="entry name" value="rpsL_bact"/>
    <property type="match status" value="1"/>
</dbReference>
<gene>
    <name evidence="5" type="primary">rps12</name>
</gene>
<dbReference type="GeneID" id="23454358"/>
<proteinExistence type="inferred from homology"/>
<keyword evidence="2 4" id="KW-0689">Ribosomal protein</keyword>
<dbReference type="GO" id="GO:0015935">
    <property type="term" value="C:small ribosomal subunit"/>
    <property type="evidence" value="ECO:0007669"/>
    <property type="project" value="InterPro"/>
</dbReference>
<dbReference type="CDD" id="cd03368">
    <property type="entry name" value="Ribosomal_S12"/>
    <property type="match status" value="1"/>
</dbReference>
<dbReference type="SUPFAM" id="SSF50249">
    <property type="entry name" value="Nucleic acid-binding proteins"/>
    <property type="match status" value="1"/>
</dbReference>
<dbReference type="RefSeq" id="YP_009121394.1">
    <property type="nucleotide sequence ID" value="NC_026452.1"/>
</dbReference>
<evidence type="ECO:0000256" key="4">
    <source>
        <dbReference type="RuleBase" id="RU003622"/>
    </source>
</evidence>
<reference evidence="5" key="1">
    <citation type="journal article" date="2014" name="Nucleic Acids Res.">
        <title>Widespread occurrence of organelle genome-encoded 5S rRNAs including permuted molecules.</title>
        <authorList>
            <person name="Valach M."/>
            <person name="Burger G."/>
            <person name="Gray M.W."/>
            <person name="Lang B.F."/>
        </authorList>
    </citation>
    <scope>NUCLEOTIDE SEQUENCE</scope>
    <source>
        <strain evidence="5">ATCC 50062</strain>
    </source>
</reference>
<dbReference type="InterPro" id="IPR012340">
    <property type="entry name" value="NA-bd_OB-fold"/>
</dbReference>
<dbReference type="InterPro" id="IPR006032">
    <property type="entry name" value="Ribosomal_uS12"/>
</dbReference>
<dbReference type="PROSITE" id="PS00055">
    <property type="entry name" value="RIBOSOMAL_S12"/>
    <property type="match status" value="1"/>
</dbReference>
<dbReference type="PRINTS" id="PR01034">
    <property type="entry name" value="RIBOSOMALS12"/>
</dbReference>
<dbReference type="GO" id="GO:0006412">
    <property type="term" value="P:translation"/>
    <property type="evidence" value="ECO:0007669"/>
    <property type="project" value="InterPro"/>
</dbReference>
<keyword evidence="3 4" id="KW-0687">Ribonucleoprotein</keyword>
<dbReference type="InterPro" id="IPR005679">
    <property type="entry name" value="Ribosomal_uS12_bac"/>
</dbReference>
<comment type="similarity">
    <text evidence="1 4">Belongs to the universal ribosomal protein uS12 family.</text>
</comment>
<evidence type="ECO:0000313" key="5">
    <source>
        <dbReference type="EMBL" id="AJF36642.1"/>
    </source>
</evidence>
<dbReference type="Gene3D" id="2.40.50.140">
    <property type="entry name" value="Nucleic acid-binding proteins"/>
    <property type="match status" value="1"/>
</dbReference>
<dbReference type="PIRSF" id="PIRSF002133">
    <property type="entry name" value="Ribosomal_S12/S23"/>
    <property type="match status" value="1"/>
</dbReference>
<protein>
    <submittedName>
        <fullName evidence="5">Ribosomal protein S12</fullName>
    </submittedName>
</protein>
<keyword evidence="5" id="KW-0496">Mitochondrion</keyword>
<geneLocation type="mitochondrion" evidence="5"/>
<dbReference type="AlphaFoldDB" id="A0A0B5GWB4"/>
<dbReference type="GO" id="GO:0003735">
    <property type="term" value="F:structural constituent of ribosome"/>
    <property type="evidence" value="ECO:0007669"/>
    <property type="project" value="InterPro"/>
</dbReference>
<dbReference type="PANTHER" id="PTHR11652">
    <property type="entry name" value="30S RIBOSOMAL PROTEIN S12 FAMILY MEMBER"/>
    <property type="match status" value="1"/>
</dbReference>
<name>A0A0B5GWB4_THETB</name>